<dbReference type="EMBL" id="AKKV01000031">
    <property type="protein sequence ID" value="EIT84525.1"/>
    <property type="molecule type" value="Genomic_DNA"/>
</dbReference>
<evidence type="ECO:0000313" key="2">
    <source>
        <dbReference type="Proteomes" id="UP000004080"/>
    </source>
</evidence>
<dbReference type="Proteomes" id="UP000004080">
    <property type="component" value="Unassembled WGS sequence"/>
</dbReference>
<keyword evidence="2" id="KW-1185">Reference proteome</keyword>
<comment type="caution">
    <text evidence="1">The sequence shown here is derived from an EMBL/GenBank/DDBJ whole genome shotgun (WGS) entry which is preliminary data.</text>
</comment>
<reference evidence="1 2" key="1">
    <citation type="journal article" date="2012" name="J. Bacteriol.">
        <title>Genome of Bacillus macauensis ZFHKF-1, a Long-Chain-Forming Bacterium.</title>
        <authorList>
            <person name="Cai L."/>
            <person name="Zhang T."/>
        </authorList>
    </citation>
    <scope>NUCLEOTIDE SEQUENCE [LARGE SCALE GENOMIC DNA]</scope>
    <source>
        <strain evidence="1 2">ZFHKF-1</strain>
    </source>
</reference>
<dbReference type="eggNOG" id="ENOG5032ZR4">
    <property type="taxonomic scope" value="Bacteria"/>
</dbReference>
<dbReference type="InterPro" id="IPR019657">
    <property type="entry name" value="ComFB"/>
</dbReference>
<gene>
    <name evidence="1" type="ORF">A374_14385</name>
</gene>
<dbReference type="PATRIC" id="fig|1196324.3.peg.2940"/>
<dbReference type="Pfam" id="PF10719">
    <property type="entry name" value="ComFB"/>
    <property type="match status" value="1"/>
</dbReference>
<dbReference type="STRING" id="1196324.A374_14385"/>
<organism evidence="1 2">
    <name type="scientific">Fictibacillus macauensis ZFHKF-1</name>
    <dbReference type="NCBI Taxonomy" id="1196324"/>
    <lineage>
        <taxon>Bacteria</taxon>
        <taxon>Bacillati</taxon>
        <taxon>Bacillota</taxon>
        <taxon>Bacilli</taxon>
        <taxon>Bacillales</taxon>
        <taxon>Fictibacillaceae</taxon>
        <taxon>Fictibacillus</taxon>
    </lineage>
</organism>
<name>I8UC97_9BACL</name>
<dbReference type="OrthoDB" id="5616024at2"/>
<dbReference type="AlphaFoldDB" id="I8UC97"/>
<accession>I8UC97</accession>
<proteinExistence type="predicted"/>
<protein>
    <submittedName>
        <fullName evidence="1">Late competence development protein ComFB</fullName>
    </submittedName>
</protein>
<evidence type="ECO:0000313" key="1">
    <source>
        <dbReference type="EMBL" id="EIT84525.1"/>
    </source>
</evidence>
<dbReference type="RefSeq" id="WP_007202955.1">
    <property type="nucleotide sequence ID" value="NZ_AKKV01000031.1"/>
</dbReference>
<sequence length="103" mass="11752">MRVRNAMEILVEEALDNYWQQLELPCKCEICKTDVYAITLNTLPPRYVSNENGYAYVRAQNFNDQARLKMLDAIVKATGIVAVRPSHEITHPIDPSESNSKEV</sequence>